<dbReference type="HOGENOM" id="CLU_124367_2_0_6"/>
<feature type="region of interest" description="Disordered" evidence="1">
    <location>
        <begin position="95"/>
        <end position="133"/>
    </location>
</feature>
<dbReference type="EnsemblBacteria" id="ACO79908">
    <property type="protein sequence ID" value="ACO79908"/>
    <property type="gene ID" value="Avin_37640"/>
</dbReference>
<dbReference type="KEGG" id="avn:Avin_37640"/>
<name>C1DS33_AZOVD</name>
<evidence type="ECO:0000313" key="2">
    <source>
        <dbReference type="EMBL" id="ACO79908.1"/>
    </source>
</evidence>
<keyword evidence="3" id="KW-1185">Reference proteome</keyword>
<evidence type="ECO:0000256" key="1">
    <source>
        <dbReference type="SAM" id="MobiDB-lite"/>
    </source>
</evidence>
<dbReference type="STRING" id="322710.Avin_37640"/>
<accession>C1DS33</accession>
<organism evidence="2 3">
    <name type="scientific">Azotobacter vinelandii (strain DJ / ATCC BAA-1303)</name>
    <dbReference type="NCBI Taxonomy" id="322710"/>
    <lineage>
        <taxon>Bacteria</taxon>
        <taxon>Pseudomonadati</taxon>
        <taxon>Pseudomonadota</taxon>
        <taxon>Gammaproteobacteria</taxon>
        <taxon>Pseudomonadales</taxon>
        <taxon>Pseudomonadaceae</taxon>
        <taxon>Azotobacter</taxon>
    </lineage>
</organism>
<protein>
    <submittedName>
        <fullName evidence="2">Uncharacterized protein</fullName>
    </submittedName>
</protein>
<sequence length="133" mass="14670">MLAALLVWLLSRETDALRAELKLATESAEQAMRLADRRQADIEHLNAALGSERSVQERLRREQGDLHTLLAGHQRQLEALRDENRRLRDWAAKFLPAAQRPGEQPAPGDADAYDEGLSGNSARPATAVDSAGH</sequence>
<evidence type="ECO:0000313" key="3">
    <source>
        <dbReference type="Proteomes" id="UP000002424"/>
    </source>
</evidence>
<dbReference type="AlphaFoldDB" id="C1DS33"/>
<reference evidence="2 3" key="1">
    <citation type="journal article" date="2009" name="J. Bacteriol.">
        <title>Genome sequence of Azotobacter vinelandii, an obligate aerobe specialized to support diverse anaerobic metabolic processes.</title>
        <authorList>
            <person name="Setubal J.C."/>
            <person name="dos Santos P."/>
            <person name="Goldman B.S."/>
            <person name="Ertesvag H."/>
            <person name="Espin G."/>
            <person name="Rubio L.M."/>
            <person name="Valla S."/>
            <person name="Almeida N.F."/>
            <person name="Balasubramanian D."/>
            <person name="Cromes L."/>
            <person name="Curatti L."/>
            <person name="Du Z."/>
            <person name="Godsy E."/>
            <person name="Goodner B."/>
            <person name="Hellner-Burris K."/>
            <person name="Hernandez J.A."/>
            <person name="Houmiel K."/>
            <person name="Imperial J."/>
            <person name="Kennedy C."/>
            <person name="Larson T.J."/>
            <person name="Latreille P."/>
            <person name="Ligon L.S."/>
            <person name="Lu J."/>
            <person name="Maerk M."/>
            <person name="Miller N.M."/>
            <person name="Norton S."/>
            <person name="O'Carroll I.P."/>
            <person name="Paulsen I."/>
            <person name="Raulfs E.C."/>
            <person name="Roemer R."/>
            <person name="Rosser J."/>
            <person name="Segura D."/>
            <person name="Slater S."/>
            <person name="Stricklin S.L."/>
            <person name="Studholme D.J."/>
            <person name="Sun J."/>
            <person name="Viana C.J."/>
            <person name="Wallin E."/>
            <person name="Wang B."/>
            <person name="Wheeler C."/>
            <person name="Zhu H."/>
            <person name="Dean D.R."/>
            <person name="Dixon R."/>
            <person name="Wood D."/>
        </authorList>
    </citation>
    <scope>NUCLEOTIDE SEQUENCE [LARGE SCALE GENOMIC DNA]</scope>
    <source>
        <strain evidence="3">DJ / ATCC BAA-1303</strain>
    </source>
</reference>
<gene>
    <name evidence="2" type="ordered locus">Avin_37640</name>
</gene>
<dbReference type="Proteomes" id="UP000002424">
    <property type="component" value="Chromosome"/>
</dbReference>
<proteinExistence type="predicted"/>
<dbReference type="EMBL" id="CP001157">
    <property type="protein sequence ID" value="ACO79908.1"/>
    <property type="molecule type" value="Genomic_DNA"/>
</dbReference>
<dbReference type="OrthoDB" id="8658549at2"/>